<feature type="region of interest" description="Disordered" evidence="1">
    <location>
        <begin position="21"/>
        <end position="114"/>
    </location>
</feature>
<proteinExistence type="predicted"/>
<organism evidence="3 4">
    <name type="scientific">Bacillus daqingensis</name>
    <dbReference type="NCBI Taxonomy" id="872396"/>
    <lineage>
        <taxon>Bacteria</taxon>
        <taxon>Bacillati</taxon>
        <taxon>Bacillota</taxon>
        <taxon>Bacilli</taxon>
        <taxon>Bacillales</taxon>
        <taxon>Bacillaceae</taxon>
        <taxon>Bacillus</taxon>
    </lineage>
</organism>
<keyword evidence="2" id="KW-0732">Signal</keyword>
<dbReference type="PROSITE" id="PS51257">
    <property type="entry name" value="PROKAR_LIPOPROTEIN"/>
    <property type="match status" value="1"/>
</dbReference>
<evidence type="ECO:0000313" key="4">
    <source>
        <dbReference type="Proteomes" id="UP001595896"/>
    </source>
</evidence>
<feature type="compositionally biased region" description="Polar residues" evidence="1">
    <location>
        <begin position="26"/>
        <end position="43"/>
    </location>
</feature>
<feature type="chain" id="PRO_5045180967" evidence="2">
    <location>
        <begin position="21"/>
        <end position="114"/>
    </location>
</feature>
<feature type="signal peptide" evidence="2">
    <location>
        <begin position="1"/>
        <end position="20"/>
    </location>
</feature>
<dbReference type="RefSeq" id="WP_377910401.1">
    <property type="nucleotide sequence ID" value="NZ_JBHSGK010000019.1"/>
</dbReference>
<gene>
    <name evidence="3" type="ORF">ACFO4L_14630</name>
</gene>
<protein>
    <submittedName>
        <fullName evidence="3">Uncharacterized protein</fullName>
    </submittedName>
</protein>
<accession>A0ABV9NWT0</accession>
<name>A0ABV9NWT0_9BACI</name>
<dbReference type="Proteomes" id="UP001595896">
    <property type="component" value="Unassembled WGS sequence"/>
</dbReference>
<evidence type="ECO:0000313" key="3">
    <source>
        <dbReference type="EMBL" id="MFC4737813.1"/>
    </source>
</evidence>
<evidence type="ECO:0000256" key="1">
    <source>
        <dbReference type="SAM" id="MobiDB-lite"/>
    </source>
</evidence>
<dbReference type="EMBL" id="JBHSGK010000019">
    <property type="protein sequence ID" value="MFC4737813.1"/>
    <property type="molecule type" value="Genomic_DNA"/>
</dbReference>
<comment type="caution">
    <text evidence="3">The sequence shown here is derived from an EMBL/GenBank/DDBJ whole genome shotgun (WGS) entry which is preliminary data.</text>
</comment>
<reference evidence="4" key="1">
    <citation type="journal article" date="2019" name="Int. J. Syst. Evol. Microbiol.">
        <title>The Global Catalogue of Microorganisms (GCM) 10K type strain sequencing project: providing services to taxonomists for standard genome sequencing and annotation.</title>
        <authorList>
            <consortium name="The Broad Institute Genomics Platform"/>
            <consortium name="The Broad Institute Genome Sequencing Center for Infectious Disease"/>
            <person name="Wu L."/>
            <person name="Ma J."/>
        </authorList>
    </citation>
    <scope>NUCLEOTIDE SEQUENCE [LARGE SCALE GENOMIC DNA]</scope>
    <source>
        <strain evidence="4">JCM 12165</strain>
    </source>
</reference>
<sequence length="114" mass="12591">MKKKLSLSILTSVFAVGMLAACGGNDANNGLENDPAENNTTPVEDNADVEDNMENDPAENNMEEDPAEENNAMNEEDNMEEDPAEDNMEEDDAMNEEDPAEDNMEENEMEEDAE</sequence>
<keyword evidence="4" id="KW-1185">Reference proteome</keyword>
<feature type="compositionally biased region" description="Acidic residues" evidence="1">
    <location>
        <begin position="45"/>
        <end position="114"/>
    </location>
</feature>
<evidence type="ECO:0000256" key="2">
    <source>
        <dbReference type="SAM" id="SignalP"/>
    </source>
</evidence>